<evidence type="ECO:0000313" key="11">
    <source>
        <dbReference type="EMBL" id="CCE61243.1"/>
    </source>
</evidence>
<proteinExistence type="inferred from homology"/>
<name>G8BMW5_TETPH</name>
<dbReference type="PANTHER" id="PTHR10655">
    <property type="entry name" value="LYSOPHOSPHOLIPASE-RELATED"/>
    <property type="match status" value="1"/>
</dbReference>
<evidence type="ECO:0000256" key="2">
    <source>
        <dbReference type="ARBA" id="ARBA00012423"/>
    </source>
</evidence>
<evidence type="ECO:0000256" key="5">
    <source>
        <dbReference type="ARBA" id="ARBA00022801"/>
    </source>
</evidence>
<dbReference type="GO" id="GO:0005737">
    <property type="term" value="C:cytoplasm"/>
    <property type="evidence" value="ECO:0007669"/>
    <property type="project" value="TreeGrafter"/>
</dbReference>
<dbReference type="eggNOG" id="KOG2112">
    <property type="taxonomic scope" value="Eukaryota"/>
</dbReference>
<evidence type="ECO:0000313" key="12">
    <source>
        <dbReference type="Proteomes" id="UP000005666"/>
    </source>
</evidence>
<evidence type="ECO:0000256" key="4">
    <source>
        <dbReference type="ARBA" id="ARBA00022487"/>
    </source>
</evidence>
<dbReference type="Gene3D" id="3.40.50.1820">
    <property type="entry name" value="alpha/beta hydrolase"/>
    <property type="match status" value="1"/>
</dbReference>
<dbReference type="Pfam" id="PF02230">
    <property type="entry name" value="Abhydrolase_2"/>
    <property type="match status" value="1"/>
</dbReference>
<comment type="catalytic activity">
    <reaction evidence="9">
        <text>S-hexadecanoyl-L-cysteinyl-[protein] + H2O = L-cysteinyl-[protein] + hexadecanoate + H(+)</text>
        <dbReference type="Rhea" id="RHEA:19233"/>
        <dbReference type="Rhea" id="RHEA-COMP:10131"/>
        <dbReference type="Rhea" id="RHEA-COMP:11032"/>
        <dbReference type="ChEBI" id="CHEBI:7896"/>
        <dbReference type="ChEBI" id="CHEBI:15377"/>
        <dbReference type="ChEBI" id="CHEBI:15378"/>
        <dbReference type="ChEBI" id="CHEBI:29950"/>
        <dbReference type="ChEBI" id="CHEBI:74151"/>
        <dbReference type="EC" id="3.1.2.22"/>
    </reaction>
</comment>
<reference evidence="11 12" key="1">
    <citation type="journal article" date="2011" name="Proc. Natl. Acad. Sci. U.S.A.">
        <title>Evolutionary erosion of yeast sex chromosomes by mating-type switching accidents.</title>
        <authorList>
            <person name="Gordon J.L."/>
            <person name="Armisen D."/>
            <person name="Proux-Wera E."/>
            <person name="Oheigeartaigh S.S."/>
            <person name="Byrne K.P."/>
            <person name="Wolfe K.H."/>
        </authorList>
    </citation>
    <scope>NUCLEOTIDE SEQUENCE [LARGE SCALE GENOMIC DNA]</scope>
    <source>
        <strain evidence="12">ATCC 24235 / CBS 4417 / NBRC 1672 / NRRL Y-8282 / UCD 70-5</strain>
    </source>
</reference>
<dbReference type="InterPro" id="IPR029058">
    <property type="entry name" value="AB_hydrolase_fold"/>
</dbReference>
<dbReference type="GO" id="GO:0006631">
    <property type="term" value="P:fatty acid metabolic process"/>
    <property type="evidence" value="ECO:0007669"/>
    <property type="project" value="UniProtKB-KW"/>
</dbReference>
<gene>
    <name evidence="11" type="primary">TPHA0A01600</name>
    <name evidence="11" type="ordered locus">TPHA_0A01600</name>
</gene>
<evidence type="ECO:0000256" key="6">
    <source>
        <dbReference type="ARBA" id="ARBA00022832"/>
    </source>
</evidence>
<dbReference type="PANTHER" id="PTHR10655:SF17">
    <property type="entry name" value="LYSOPHOSPHOLIPASE-LIKE PROTEIN 1"/>
    <property type="match status" value="1"/>
</dbReference>
<dbReference type="STRING" id="1071381.G8BMW5"/>
<comment type="function">
    <text evidence="7">Hydrolyzes fatty acids from S-acylated cysteine residues in proteins with a strong preference for palmitoylated G-alpha proteins over other acyl substrates. Mediates the deacylation of G-alpha proteins such as GPA1 in vivo, but has weak or no activity toward palmitoylated Ras proteins. Has weak lysophospholipase activity in vitro; however such activity may not exist in vivo.</text>
</comment>
<dbReference type="OMA" id="WYDILAM"/>
<keyword evidence="12" id="KW-1185">Reference proteome</keyword>
<evidence type="ECO:0000256" key="9">
    <source>
        <dbReference type="ARBA" id="ARBA00047337"/>
    </source>
</evidence>
<dbReference type="AlphaFoldDB" id="G8BMW5"/>
<dbReference type="SUPFAM" id="SSF53474">
    <property type="entry name" value="alpha/beta-Hydrolases"/>
    <property type="match status" value="1"/>
</dbReference>
<keyword evidence="6" id="KW-0443">Lipid metabolism</keyword>
<comment type="similarity">
    <text evidence="1">Belongs to the AB hydrolase superfamily. AB hydrolase 2 family.</text>
</comment>
<organism evidence="11 12">
    <name type="scientific">Tetrapisispora phaffii (strain ATCC 24235 / CBS 4417 / NBRC 1672 / NRRL Y-8282 / UCD 70-5)</name>
    <name type="common">Yeast</name>
    <name type="synonym">Fabospora phaffii</name>
    <dbReference type="NCBI Taxonomy" id="1071381"/>
    <lineage>
        <taxon>Eukaryota</taxon>
        <taxon>Fungi</taxon>
        <taxon>Dikarya</taxon>
        <taxon>Ascomycota</taxon>
        <taxon>Saccharomycotina</taxon>
        <taxon>Saccharomycetes</taxon>
        <taxon>Saccharomycetales</taxon>
        <taxon>Saccharomycetaceae</taxon>
        <taxon>Tetrapisispora</taxon>
    </lineage>
</organism>
<sequence>MSAIKVAAKIQPAKQALIFFHGLGDSGSGFSFLAEILQRDPAFSHTKFIFPNAPEIPITVNGGQEMPGWFDILDWNLGSNNVDRIRFSASLKGLENYVQEEINDGIEPANIVVGGFSQGASLTLAASVSLPIKIGGFVALSGFCFNEKFLNEVKNTNNLQTPVFHGHGTADQVVPYQIAELSRDYFKSNCNMNDYKFQTYNGLQHSTCPEEMKDLVVFLKGALNVQDI</sequence>
<dbReference type="EMBL" id="HE612856">
    <property type="protein sequence ID" value="CCE61243.1"/>
    <property type="molecule type" value="Genomic_DNA"/>
</dbReference>
<dbReference type="InterPro" id="IPR003140">
    <property type="entry name" value="PLipase/COase/thioEstase"/>
</dbReference>
<evidence type="ECO:0000256" key="3">
    <source>
        <dbReference type="ARBA" id="ARBA00014923"/>
    </source>
</evidence>
<evidence type="ECO:0000256" key="7">
    <source>
        <dbReference type="ARBA" id="ARBA00029392"/>
    </source>
</evidence>
<dbReference type="Proteomes" id="UP000005666">
    <property type="component" value="Chromosome 1"/>
</dbReference>
<dbReference type="InterPro" id="IPR050565">
    <property type="entry name" value="LYPA1-2/EST-like"/>
</dbReference>
<dbReference type="HOGENOM" id="CLU_049413_3_8_1"/>
<dbReference type="GO" id="GO:0052689">
    <property type="term" value="F:carboxylic ester hydrolase activity"/>
    <property type="evidence" value="ECO:0007669"/>
    <property type="project" value="UniProtKB-KW"/>
</dbReference>
<protein>
    <recommendedName>
        <fullName evidence="3">Acyl-protein thioesterase 1</fullName>
        <ecNumber evidence="2">3.1.2.22</ecNumber>
    </recommendedName>
    <alternativeName>
        <fullName evidence="8">Palmitoyl-protein hydrolase</fullName>
    </alternativeName>
</protein>
<dbReference type="OrthoDB" id="2418081at2759"/>
<dbReference type="GO" id="GO:0008474">
    <property type="term" value="F:palmitoyl-(protein) hydrolase activity"/>
    <property type="evidence" value="ECO:0007669"/>
    <property type="project" value="UniProtKB-EC"/>
</dbReference>
<evidence type="ECO:0000259" key="10">
    <source>
        <dbReference type="Pfam" id="PF02230"/>
    </source>
</evidence>
<evidence type="ECO:0000256" key="8">
    <source>
        <dbReference type="ARBA" id="ARBA00031195"/>
    </source>
</evidence>
<dbReference type="KEGG" id="tpf:TPHA_0A01600"/>
<dbReference type="GeneID" id="11532545"/>
<dbReference type="RefSeq" id="XP_003683677.1">
    <property type="nucleotide sequence ID" value="XM_003683629.1"/>
</dbReference>
<keyword evidence="6" id="KW-0276">Fatty acid metabolism</keyword>
<keyword evidence="4" id="KW-0719">Serine esterase</keyword>
<keyword evidence="5" id="KW-0378">Hydrolase</keyword>
<accession>G8BMW5</accession>
<dbReference type="EC" id="3.1.2.22" evidence="2"/>
<feature type="domain" description="Phospholipase/carboxylesterase/thioesterase" evidence="10">
    <location>
        <begin position="5"/>
        <end position="220"/>
    </location>
</feature>
<evidence type="ECO:0000256" key="1">
    <source>
        <dbReference type="ARBA" id="ARBA00006499"/>
    </source>
</evidence>